<accession>A0A372KJ34</accession>
<dbReference type="RefSeq" id="WP_116879082.1">
    <property type="nucleotide sequence ID" value="NZ_CP031733.1"/>
</dbReference>
<reference evidence="5" key="3">
    <citation type="submission" date="2018-08" db="EMBL/GenBank/DDBJ databases">
        <title>Streptococcus chenjunshii sp. nov., isolated from stools sample of the Tibetan antelope in the Qinghai-Tibet plateau, China.</title>
        <authorList>
            <person name="Tian Z."/>
        </authorList>
    </citation>
    <scope>NUCLEOTIDE SEQUENCE [LARGE SCALE GENOMIC DNA]</scope>
    <source>
        <strain evidence="5">Z15</strain>
    </source>
</reference>
<gene>
    <name evidence="2" type="ORF">DDV21_010915</name>
    <name evidence="3" type="ORF">DDV22_10420</name>
    <name evidence="4" type="ORF">DDV23_10645</name>
</gene>
<evidence type="ECO:0000313" key="4">
    <source>
        <dbReference type="EMBL" id="RFU52263.1"/>
    </source>
</evidence>
<dbReference type="OrthoDB" id="9905512at2"/>
<keyword evidence="7" id="KW-1185">Reference proteome</keyword>
<dbReference type="EMBL" id="CP031733">
    <property type="protein sequence ID" value="AXQ79535.1"/>
    <property type="molecule type" value="Genomic_DNA"/>
</dbReference>
<protein>
    <submittedName>
        <fullName evidence="4">Uncharacterized protein</fullName>
    </submittedName>
</protein>
<reference evidence="4 6" key="2">
    <citation type="submission" date="2018-08" db="EMBL/GenBank/DDBJ databases">
        <title>Draft genome of Streptococcus sp. nov. Z1.</title>
        <authorList>
            <person name="Tian Z."/>
        </authorList>
    </citation>
    <scope>NUCLEOTIDE SEQUENCE [LARGE SCALE GENOMIC DNA]</scope>
    <source>
        <strain evidence="4">Z1</strain>
        <strain evidence="6">Z1(2018)</strain>
    </source>
</reference>
<dbReference type="KEGG" id="schj:DDV21_010915"/>
<feature type="transmembrane region" description="Helical" evidence="1">
    <location>
        <begin position="139"/>
        <end position="159"/>
    </location>
</feature>
<evidence type="ECO:0000313" key="7">
    <source>
        <dbReference type="Proteomes" id="UP000264056"/>
    </source>
</evidence>
<dbReference type="EMBL" id="QVQZ01000046">
    <property type="protein sequence ID" value="RFU52263.1"/>
    <property type="molecule type" value="Genomic_DNA"/>
</dbReference>
<evidence type="ECO:0000313" key="3">
    <source>
        <dbReference type="EMBL" id="RFU50111.1"/>
    </source>
</evidence>
<dbReference type="Proteomes" id="UP000262901">
    <property type="component" value="Unassembled WGS sequence"/>
</dbReference>
<feature type="transmembrane region" description="Helical" evidence="1">
    <location>
        <begin position="76"/>
        <end position="95"/>
    </location>
</feature>
<reference evidence="3 7" key="1">
    <citation type="submission" date="2018-08" db="EMBL/GenBank/DDBJ databases">
        <title>Draft genome of Streptococcus sp .nov. Z2.</title>
        <authorList>
            <person name="Tian Z."/>
        </authorList>
    </citation>
    <scope>NUCLEOTIDE SEQUENCE [LARGE SCALE GENOMIC DNA]</scope>
    <source>
        <strain evidence="3 7">Z2</strain>
    </source>
</reference>
<evidence type="ECO:0000313" key="5">
    <source>
        <dbReference type="Proteomes" id="UP000246115"/>
    </source>
</evidence>
<evidence type="ECO:0000313" key="2">
    <source>
        <dbReference type="EMBL" id="AXQ79535.1"/>
    </source>
</evidence>
<accession>A0A346NEU0</accession>
<keyword evidence="1" id="KW-1133">Transmembrane helix</keyword>
<dbReference type="Proteomes" id="UP000246115">
    <property type="component" value="Chromosome"/>
</dbReference>
<dbReference type="AlphaFoldDB" id="A0A372KJ34"/>
<evidence type="ECO:0000256" key="1">
    <source>
        <dbReference type="SAM" id="Phobius"/>
    </source>
</evidence>
<keyword evidence="1" id="KW-0472">Membrane</keyword>
<evidence type="ECO:0000313" key="6">
    <source>
        <dbReference type="Proteomes" id="UP000262901"/>
    </source>
</evidence>
<dbReference type="Proteomes" id="UP000264056">
    <property type="component" value="Unassembled WGS sequence"/>
</dbReference>
<name>A0A372KJ34_9STRE</name>
<dbReference type="EMBL" id="QVQY01000045">
    <property type="protein sequence ID" value="RFU50111.1"/>
    <property type="molecule type" value="Genomic_DNA"/>
</dbReference>
<feature type="transmembrane region" description="Helical" evidence="1">
    <location>
        <begin position="52"/>
        <end position="70"/>
    </location>
</feature>
<sequence>MNKLPLYSIDHDFYLYFDTEDKHFYRALNLSVYGSEKEQKILTAVSFFRKSFPVIIPILLILGAYFSAYFEAWTTFAANVSILAGLSLICQLLFLQYAKFFKKRQAAYYRSLDYLKMTYSLEEVKAIVLKVRRHCWKVFAVRLCFAVITLIFGLLFWFFSHLLILFLYLLMFLLTNYLFLVTSVTSYFVLHKAVKS</sequence>
<keyword evidence="1" id="KW-0812">Transmembrane</keyword>
<proteinExistence type="predicted"/>
<organism evidence="4 6">
    <name type="scientific">Streptococcus chenjunshii</name>
    <dbReference type="NCBI Taxonomy" id="2173853"/>
    <lineage>
        <taxon>Bacteria</taxon>
        <taxon>Bacillati</taxon>
        <taxon>Bacillota</taxon>
        <taxon>Bacilli</taxon>
        <taxon>Lactobacillales</taxon>
        <taxon>Streptococcaceae</taxon>
        <taxon>Streptococcus</taxon>
    </lineage>
</organism>
<reference evidence="2" key="4">
    <citation type="journal article" date="2019" name="Int. J. Syst. Evol. Microbiol.">
        <title>Streptococcus chenjunshii sp. nov. isolated from feces of Tibetan antelopes.</title>
        <authorList>
            <person name="Tian Z."/>
            <person name="Lu S."/>
            <person name="Jin D."/>
            <person name="Yang J."/>
            <person name="Pu J."/>
            <person name="Lai X.H."/>
            <person name="Bai X.N."/>
            <person name="Wu X.M."/>
            <person name="Li J."/>
            <person name="Wang S."/>
            <person name="Xu J."/>
        </authorList>
    </citation>
    <scope>NUCLEOTIDE SEQUENCE</scope>
    <source>
        <strain evidence="2">Z15</strain>
    </source>
</reference>
<feature type="transmembrane region" description="Helical" evidence="1">
    <location>
        <begin position="165"/>
        <end position="190"/>
    </location>
</feature>